<organism evidence="4 5">
    <name type="scientific">Sporothrix brasiliensis 5110</name>
    <dbReference type="NCBI Taxonomy" id="1398154"/>
    <lineage>
        <taxon>Eukaryota</taxon>
        <taxon>Fungi</taxon>
        <taxon>Dikarya</taxon>
        <taxon>Ascomycota</taxon>
        <taxon>Pezizomycotina</taxon>
        <taxon>Sordariomycetes</taxon>
        <taxon>Sordariomycetidae</taxon>
        <taxon>Ophiostomatales</taxon>
        <taxon>Ophiostomataceae</taxon>
        <taxon>Sporothrix</taxon>
    </lineage>
</organism>
<dbReference type="InterPro" id="IPR040194">
    <property type="entry name" value="Cwf19-like"/>
</dbReference>
<comment type="caution">
    <text evidence="4">The sequence shown here is derived from an EMBL/GenBank/DDBJ whole genome shotgun (WGS) entry which is preliminary data.</text>
</comment>
<dbReference type="GO" id="GO:0000398">
    <property type="term" value="P:mRNA splicing, via spliceosome"/>
    <property type="evidence" value="ECO:0007669"/>
    <property type="project" value="TreeGrafter"/>
</dbReference>
<dbReference type="GO" id="GO:0071014">
    <property type="term" value="C:post-mRNA release spliceosomal complex"/>
    <property type="evidence" value="ECO:0007669"/>
    <property type="project" value="TreeGrafter"/>
</dbReference>
<proteinExistence type="predicted"/>
<evidence type="ECO:0000313" key="4">
    <source>
        <dbReference type="EMBL" id="KIH93998.1"/>
    </source>
</evidence>
<gene>
    <name evidence="4" type="ORF">SPBR_05666</name>
</gene>
<dbReference type="InterPro" id="IPR006767">
    <property type="entry name" value="Cwf19-like_C_dom-2"/>
</dbReference>
<dbReference type="PANTHER" id="PTHR12072">
    <property type="entry name" value="CWF19, CELL CYCLE CONTROL PROTEIN"/>
    <property type="match status" value="1"/>
</dbReference>
<evidence type="ECO:0000256" key="1">
    <source>
        <dbReference type="SAM" id="MobiDB-lite"/>
    </source>
</evidence>
<dbReference type="Pfam" id="PF04677">
    <property type="entry name" value="CwfJ_C_1"/>
    <property type="match status" value="1"/>
</dbReference>
<dbReference type="HOGENOM" id="CLU_019955_3_0_1"/>
<dbReference type="GeneID" id="63678850"/>
<accession>A0A0C2FSJ3</accession>
<dbReference type="GO" id="GO:0061632">
    <property type="term" value="F:RNA lariat debranching enzyme activator activity"/>
    <property type="evidence" value="ECO:0007669"/>
    <property type="project" value="TreeGrafter"/>
</dbReference>
<protein>
    <submittedName>
        <fullName evidence="4">Cwf19-like protein</fullName>
    </submittedName>
</protein>
<evidence type="ECO:0000313" key="5">
    <source>
        <dbReference type="Proteomes" id="UP000031575"/>
    </source>
</evidence>
<evidence type="ECO:0000259" key="3">
    <source>
        <dbReference type="Pfam" id="PF04677"/>
    </source>
</evidence>
<dbReference type="Pfam" id="PF04676">
    <property type="entry name" value="CwfJ_C_2"/>
    <property type="match status" value="1"/>
</dbReference>
<dbReference type="VEuPathDB" id="FungiDB:SPBR_05666"/>
<dbReference type="AlphaFoldDB" id="A0A0C2FSJ3"/>
<feature type="compositionally biased region" description="Basic residues" evidence="1">
    <location>
        <begin position="352"/>
        <end position="361"/>
    </location>
</feature>
<feature type="domain" description="Cwf19-like protein C-terminal" evidence="2">
    <location>
        <begin position="555"/>
        <end position="646"/>
    </location>
</feature>
<dbReference type="OrthoDB" id="444325at2759"/>
<dbReference type="Proteomes" id="UP000031575">
    <property type="component" value="Unassembled WGS sequence"/>
</dbReference>
<dbReference type="EMBL" id="AWTV01000004">
    <property type="protein sequence ID" value="KIH93998.1"/>
    <property type="molecule type" value="Genomic_DNA"/>
</dbReference>
<feature type="domain" description="Cwf19-like C-terminal" evidence="3">
    <location>
        <begin position="369"/>
        <end position="515"/>
    </location>
</feature>
<reference evidence="4 5" key="1">
    <citation type="journal article" date="2014" name="BMC Genomics">
        <title>Comparative genomics of the major fungal agents of human and animal Sporotrichosis: Sporothrix schenckii and Sporothrix brasiliensis.</title>
        <authorList>
            <person name="Teixeira M.M."/>
            <person name="de Almeida L.G."/>
            <person name="Kubitschek-Barreira P."/>
            <person name="Alves F.L."/>
            <person name="Kioshima E.S."/>
            <person name="Abadio A.K."/>
            <person name="Fernandes L."/>
            <person name="Derengowski L.S."/>
            <person name="Ferreira K.S."/>
            <person name="Souza R.C."/>
            <person name="Ruiz J.C."/>
            <person name="de Andrade N.C."/>
            <person name="Paes H.C."/>
            <person name="Nicola A.M."/>
            <person name="Albuquerque P."/>
            <person name="Gerber A.L."/>
            <person name="Martins V.P."/>
            <person name="Peconick L.D."/>
            <person name="Neto A.V."/>
            <person name="Chaucanez C.B."/>
            <person name="Silva P.A."/>
            <person name="Cunha O.L."/>
            <person name="de Oliveira F.F."/>
            <person name="dos Santos T.C."/>
            <person name="Barros A.L."/>
            <person name="Soares M.A."/>
            <person name="de Oliveira L.M."/>
            <person name="Marini M.M."/>
            <person name="Villalobos-Duno H."/>
            <person name="Cunha M.M."/>
            <person name="de Hoog S."/>
            <person name="da Silveira J.F."/>
            <person name="Henrissat B."/>
            <person name="Nino-Vega G.A."/>
            <person name="Cisalpino P.S."/>
            <person name="Mora-Montes H.M."/>
            <person name="Almeida S.R."/>
            <person name="Stajich J.E."/>
            <person name="Lopes-Bezerra L.M."/>
            <person name="Vasconcelos A.T."/>
            <person name="Felipe M.S."/>
        </authorList>
    </citation>
    <scope>NUCLEOTIDE SEQUENCE [LARGE SCALE GENOMIC DNA]</scope>
    <source>
        <strain evidence="4 5">5110</strain>
    </source>
</reference>
<keyword evidence="5" id="KW-1185">Reference proteome</keyword>
<sequence length="649" mass="68981">MSSKLIVLGSVNGQFAAAFKKLGALHAKNQFACCIATGNLFGEDGDGNDDDDDDELAQLLAGQIEVPVTTYFTVGTRPFPARIASRLEAAAQSDDGEGNEICPNLHYLGKRSVTKTAEGLRIVALGGLLVDNDGAASADGVVRAGPSTDACLPFHSVADETSLRGAHGADILLTAIWPRGILKGSAQTVFPEGSGLDPSRVIPASDGLADLVVALRPRYHVTASPDVFGSEGGDGPPTTTKTTTTTFFYEREAFFHPERPDASHSLAIDVTRFLSLAAWGNAAKAKALYAFALSREAPTLVPAGCTPSPFLGRSDASGHASGHGPRKRRQPLEAEPYSRFAQDQHHGGGGGRGRHGKRSRRNPSPPPGPDRCFFCLSNPNLPTHMVASIGDDAYLATAKGPLPLPTTFAAQGLTAPGAADGHSEDRAGFPGHMIIVPLSHAPTITAGAMHSNDPSAAADNGQVTAANTFREMTRFRESLQAMVASRTRQQLGTVTWEISRQRNVHVHWQLVPVPAPLVVGGLVEAAFRVEAAHLQLPPLVEDTSTAPKDGEAYVPIEGDYFRVWIWGEAAGQEGDGPSEDKIVGKTLVMHLDEGARFDLQYGRRVVAKLLGLEATRTVWQECSQTEAEEEADVAAFRAAFEPWDFTQEA</sequence>
<dbReference type="PANTHER" id="PTHR12072:SF4">
    <property type="entry name" value="CWF19-LIKE PROTEIN 1"/>
    <property type="match status" value="1"/>
</dbReference>
<dbReference type="RefSeq" id="XP_040622008.1">
    <property type="nucleotide sequence ID" value="XM_040763929.1"/>
</dbReference>
<dbReference type="InterPro" id="IPR006768">
    <property type="entry name" value="Cwf19-like_C_dom-1"/>
</dbReference>
<name>A0A0C2FSJ3_9PEZI</name>
<feature type="region of interest" description="Disordered" evidence="1">
    <location>
        <begin position="312"/>
        <end position="371"/>
    </location>
</feature>
<dbReference type="CDD" id="cd07380">
    <property type="entry name" value="MPP_CWF19_N"/>
    <property type="match status" value="1"/>
</dbReference>
<evidence type="ECO:0000259" key="2">
    <source>
        <dbReference type="Pfam" id="PF04676"/>
    </source>
</evidence>